<sequence>MKALLTKILLGLCLAFSALSFAQEIEYVSQDLEVEQIPSNQHSILLAAVKATEMDVMMEDAGPFTVFAPSDAAFERFSDGKIQELLNSEDKSGLKTLLGYHIVAGHLTASRILRAMCKGNGQASFTTIQGKKLVAQLDGYDIVLTDPVGNKARITTADVSEGNRVIHEIDSVIVPTQLWGSLP</sequence>
<feature type="domain" description="FAS1" evidence="2">
    <location>
        <begin position="29"/>
        <end position="173"/>
    </location>
</feature>
<dbReference type="SUPFAM" id="SSF82153">
    <property type="entry name" value="FAS1 domain"/>
    <property type="match status" value="1"/>
</dbReference>
<evidence type="ECO:0000313" key="3">
    <source>
        <dbReference type="EMBL" id="MCL6273137.1"/>
    </source>
</evidence>
<keyword evidence="1" id="KW-0732">Signal</keyword>
<dbReference type="Gene3D" id="2.30.180.10">
    <property type="entry name" value="FAS1 domain"/>
    <property type="match status" value="1"/>
</dbReference>
<comment type="caution">
    <text evidence="3">The sequence shown here is derived from an EMBL/GenBank/DDBJ whole genome shotgun (WGS) entry which is preliminary data.</text>
</comment>
<dbReference type="Pfam" id="PF02469">
    <property type="entry name" value="Fasciclin"/>
    <property type="match status" value="1"/>
</dbReference>
<evidence type="ECO:0000259" key="2">
    <source>
        <dbReference type="PROSITE" id="PS50213"/>
    </source>
</evidence>
<organism evidence="3 4">
    <name type="scientific">Flagellimonas spongiicola</name>
    <dbReference type="NCBI Taxonomy" id="2942208"/>
    <lineage>
        <taxon>Bacteria</taxon>
        <taxon>Pseudomonadati</taxon>
        <taxon>Bacteroidota</taxon>
        <taxon>Flavobacteriia</taxon>
        <taxon>Flavobacteriales</taxon>
        <taxon>Flavobacteriaceae</taxon>
        <taxon>Flagellimonas</taxon>
    </lineage>
</organism>
<proteinExistence type="predicted"/>
<feature type="signal peptide" evidence="1">
    <location>
        <begin position="1"/>
        <end position="22"/>
    </location>
</feature>
<dbReference type="PANTHER" id="PTHR10900:SF77">
    <property type="entry name" value="FI19380P1"/>
    <property type="match status" value="1"/>
</dbReference>
<dbReference type="RefSeq" id="WP_249656311.1">
    <property type="nucleotide sequence ID" value="NZ_JAMFMA010000001.1"/>
</dbReference>
<evidence type="ECO:0000313" key="4">
    <source>
        <dbReference type="Proteomes" id="UP001203607"/>
    </source>
</evidence>
<dbReference type="InterPro" id="IPR050904">
    <property type="entry name" value="Adhesion/Biosynth-related"/>
</dbReference>
<accession>A0ABT0PP22</accession>
<dbReference type="Proteomes" id="UP001203607">
    <property type="component" value="Unassembled WGS sequence"/>
</dbReference>
<dbReference type="EMBL" id="JAMFMA010000001">
    <property type="protein sequence ID" value="MCL6273137.1"/>
    <property type="molecule type" value="Genomic_DNA"/>
</dbReference>
<dbReference type="SMART" id="SM00554">
    <property type="entry name" value="FAS1"/>
    <property type="match status" value="1"/>
</dbReference>
<gene>
    <name evidence="3" type="ORF">M3P19_03905</name>
</gene>
<protein>
    <submittedName>
        <fullName evidence="3">Fasciclin domain-containing protein</fullName>
    </submittedName>
</protein>
<keyword evidence="4" id="KW-1185">Reference proteome</keyword>
<dbReference type="PROSITE" id="PS50213">
    <property type="entry name" value="FAS1"/>
    <property type="match status" value="1"/>
</dbReference>
<reference evidence="3 4" key="1">
    <citation type="submission" date="2022-05" db="EMBL/GenBank/DDBJ databases">
        <authorList>
            <person name="Park J.-S."/>
        </authorList>
    </citation>
    <scope>NUCLEOTIDE SEQUENCE [LARGE SCALE GENOMIC DNA]</scope>
    <source>
        <strain evidence="3 4">2012CJ35-5</strain>
    </source>
</reference>
<feature type="chain" id="PRO_5046277288" evidence="1">
    <location>
        <begin position="23"/>
        <end position="183"/>
    </location>
</feature>
<name>A0ABT0PP22_9FLAO</name>
<dbReference type="InterPro" id="IPR000782">
    <property type="entry name" value="FAS1_domain"/>
</dbReference>
<dbReference type="InterPro" id="IPR036378">
    <property type="entry name" value="FAS1_dom_sf"/>
</dbReference>
<evidence type="ECO:0000256" key="1">
    <source>
        <dbReference type="SAM" id="SignalP"/>
    </source>
</evidence>
<dbReference type="PANTHER" id="PTHR10900">
    <property type="entry name" value="PERIOSTIN-RELATED"/>
    <property type="match status" value="1"/>
</dbReference>